<evidence type="ECO:0000313" key="3">
    <source>
        <dbReference type="Proteomes" id="UP000181962"/>
    </source>
</evidence>
<reference evidence="2 3" key="1">
    <citation type="submission" date="2016-11" db="EMBL/GenBank/DDBJ databases">
        <title>Complete Genome Sequence of Bradyrhizobium sp. strain J5, an isolated from soybean nodule in Hokkaido.</title>
        <authorList>
            <person name="Kanehara K."/>
        </authorList>
    </citation>
    <scope>NUCLEOTIDE SEQUENCE [LARGE SCALE GENOMIC DNA]</scope>
    <source>
        <strain evidence="2 3">J5</strain>
    </source>
</reference>
<feature type="compositionally biased region" description="Polar residues" evidence="1">
    <location>
        <begin position="123"/>
        <end position="133"/>
    </location>
</feature>
<name>A0A1L3FRR6_BRAJP</name>
<protein>
    <submittedName>
        <fullName evidence="2">Uncharacterized protein</fullName>
    </submittedName>
</protein>
<organism evidence="2 3">
    <name type="scientific">Bradyrhizobium japonicum</name>
    <dbReference type="NCBI Taxonomy" id="375"/>
    <lineage>
        <taxon>Bacteria</taxon>
        <taxon>Pseudomonadati</taxon>
        <taxon>Pseudomonadota</taxon>
        <taxon>Alphaproteobacteria</taxon>
        <taxon>Hyphomicrobiales</taxon>
        <taxon>Nitrobacteraceae</taxon>
        <taxon>Bradyrhizobium</taxon>
    </lineage>
</organism>
<dbReference type="RefSeq" id="WP_011091001.1">
    <property type="nucleotide sequence ID" value="NZ_JBEPTP010000001.1"/>
</dbReference>
<proteinExistence type="predicted"/>
<feature type="region of interest" description="Disordered" evidence="1">
    <location>
        <begin position="114"/>
        <end position="133"/>
    </location>
</feature>
<dbReference type="EMBL" id="CP017637">
    <property type="protein sequence ID" value="APG15993.1"/>
    <property type="molecule type" value="Genomic_DNA"/>
</dbReference>
<dbReference type="AlphaFoldDB" id="A0A1L3FRR6"/>
<gene>
    <name evidence="2" type="ORF">BKD09_47725</name>
</gene>
<accession>A0A1L3FRR6</accession>
<evidence type="ECO:0000256" key="1">
    <source>
        <dbReference type="SAM" id="MobiDB-lite"/>
    </source>
</evidence>
<dbReference type="Proteomes" id="UP000181962">
    <property type="component" value="Chromosome"/>
</dbReference>
<dbReference type="GeneID" id="46496094"/>
<sequence>MPQPFRKTPSFRHPACPRARPAARRALSDAIIVVVVNLSVDFSDKLAEGREADRNREVDLEFVVETLPVPILPVTVFLRAGDGDIERHKEGAGGFRVVLGTVVGAEDRGTAVRKERIAESGSRKNSSICRRSA</sequence>
<evidence type="ECO:0000313" key="2">
    <source>
        <dbReference type="EMBL" id="APG15993.1"/>
    </source>
</evidence>